<feature type="compositionally biased region" description="Low complexity" evidence="8">
    <location>
        <begin position="149"/>
        <end position="180"/>
    </location>
</feature>
<dbReference type="OMA" id="RTAENQI"/>
<dbReference type="STRING" id="35128.B8BQ29"/>
<feature type="region of interest" description="Disordered" evidence="8">
    <location>
        <begin position="134"/>
        <end position="204"/>
    </location>
</feature>
<evidence type="ECO:0000256" key="4">
    <source>
        <dbReference type="ARBA" id="ARBA00022927"/>
    </source>
</evidence>
<protein>
    <recommendedName>
        <fullName evidence="9">RanBD1 domain-containing protein</fullName>
    </recommendedName>
</protein>
<dbReference type="AlphaFoldDB" id="B8BQ29"/>
<dbReference type="InterPro" id="IPR011993">
    <property type="entry name" value="PH-like_dom_sf"/>
</dbReference>
<dbReference type="PANTHER" id="PTHR38697">
    <property type="entry name" value="NUCLEAR PORE COMPLEX PROTEIN SIMILAR TO S. CEREVISIAE NUP2 (EUROFUNG)"/>
    <property type="match status" value="1"/>
</dbReference>
<feature type="compositionally biased region" description="Basic and acidic residues" evidence="8">
    <location>
        <begin position="255"/>
        <end position="264"/>
    </location>
</feature>
<dbReference type="PaxDb" id="35128-Thaps20686"/>
<evidence type="ECO:0000256" key="6">
    <source>
        <dbReference type="ARBA" id="ARBA00023132"/>
    </source>
</evidence>
<feature type="region of interest" description="Disordered" evidence="8">
    <location>
        <begin position="58"/>
        <end position="122"/>
    </location>
</feature>
<dbReference type="InterPro" id="IPR015007">
    <property type="entry name" value="NUP2/50/61"/>
</dbReference>
<keyword evidence="7" id="KW-0539">Nucleus</keyword>
<feature type="compositionally biased region" description="Polar residues" evidence="8">
    <location>
        <begin position="68"/>
        <end position="84"/>
    </location>
</feature>
<feature type="compositionally biased region" description="Basic and acidic residues" evidence="8">
    <location>
        <begin position="369"/>
        <end position="378"/>
    </location>
</feature>
<organism evidence="10 11">
    <name type="scientific">Thalassiosira pseudonana</name>
    <name type="common">Marine diatom</name>
    <name type="synonym">Cyclotella nana</name>
    <dbReference type="NCBI Taxonomy" id="35128"/>
    <lineage>
        <taxon>Eukaryota</taxon>
        <taxon>Sar</taxon>
        <taxon>Stramenopiles</taxon>
        <taxon>Ochrophyta</taxon>
        <taxon>Bacillariophyta</taxon>
        <taxon>Coscinodiscophyceae</taxon>
        <taxon>Thalassiosirophycidae</taxon>
        <taxon>Thalassiosirales</taxon>
        <taxon>Thalassiosiraceae</taxon>
        <taxon>Thalassiosira</taxon>
    </lineage>
</organism>
<proteinExistence type="predicted"/>
<feature type="compositionally biased region" description="Low complexity" evidence="8">
    <location>
        <begin position="313"/>
        <end position="340"/>
    </location>
</feature>
<keyword evidence="5" id="KW-0811">Translocation</keyword>
<dbReference type="KEGG" id="tps:THAPSDRAFT_20686"/>
<dbReference type="EMBL" id="CM000638">
    <property type="protein sequence ID" value="EED96289.1"/>
    <property type="molecule type" value="Genomic_DNA"/>
</dbReference>
<accession>B8BQ29</accession>
<dbReference type="Proteomes" id="UP000001449">
    <property type="component" value="Chromosome 1"/>
</dbReference>
<dbReference type="SMART" id="SM00160">
    <property type="entry name" value="RanBD"/>
    <property type="match status" value="1"/>
</dbReference>
<feature type="compositionally biased region" description="Polar residues" evidence="8">
    <location>
        <begin position="93"/>
        <end position="105"/>
    </location>
</feature>
<evidence type="ECO:0000256" key="8">
    <source>
        <dbReference type="SAM" id="MobiDB-lite"/>
    </source>
</evidence>
<feature type="domain" description="RanBD1" evidence="9">
    <location>
        <begin position="383"/>
        <end position="472"/>
    </location>
</feature>
<keyword evidence="2" id="KW-0813">Transport</keyword>
<feature type="region of interest" description="Disordered" evidence="8">
    <location>
        <begin position="242"/>
        <end position="385"/>
    </location>
</feature>
<name>B8BQ29_THAPS</name>
<evidence type="ECO:0000256" key="5">
    <source>
        <dbReference type="ARBA" id="ARBA00023010"/>
    </source>
</evidence>
<dbReference type="InParanoid" id="B8BQ29"/>
<evidence type="ECO:0000256" key="3">
    <source>
        <dbReference type="ARBA" id="ARBA00022816"/>
    </source>
</evidence>
<dbReference type="CDD" id="cd13170">
    <property type="entry name" value="RanBD_NUP50"/>
    <property type="match status" value="1"/>
</dbReference>
<dbReference type="HOGENOM" id="CLU_549229_0_0_1"/>
<dbReference type="GO" id="GO:0015031">
    <property type="term" value="P:protein transport"/>
    <property type="evidence" value="ECO:0007669"/>
    <property type="project" value="UniProtKB-KW"/>
</dbReference>
<evidence type="ECO:0000313" key="10">
    <source>
        <dbReference type="EMBL" id="EED96289.1"/>
    </source>
</evidence>
<dbReference type="InterPro" id="IPR000156">
    <property type="entry name" value="Ran_bind_dom"/>
</dbReference>
<dbReference type="GeneID" id="7451561"/>
<dbReference type="PANTHER" id="PTHR38697:SF1">
    <property type="entry name" value="NUCLEAR PORE COMPLEX PROTEIN SIMILAR TO S. CEREVISIAE NUP2 (EUROFUNG)"/>
    <property type="match status" value="1"/>
</dbReference>
<keyword evidence="11" id="KW-1185">Reference proteome</keyword>
<evidence type="ECO:0000259" key="9">
    <source>
        <dbReference type="PROSITE" id="PS50196"/>
    </source>
</evidence>
<keyword evidence="6" id="KW-0906">Nuclear pore complex</keyword>
<gene>
    <name evidence="10" type="ORF">THAPSDRAFT_20686</name>
</gene>
<reference evidence="10 11" key="2">
    <citation type="journal article" date="2008" name="Nature">
        <title>The Phaeodactylum genome reveals the evolutionary history of diatom genomes.</title>
        <authorList>
            <person name="Bowler C."/>
            <person name="Allen A.E."/>
            <person name="Badger J.H."/>
            <person name="Grimwood J."/>
            <person name="Jabbari K."/>
            <person name="Kuo A."/>
            <person name="Maheswari U."/>
            <person name="Martens C."/>
            <person name="Maumus F."/>
            <person name="Otillar R.P."/>
            <person name="Rayko E."/>
            <person name="Salamov A."/>
            <person name="Vandepoele K."/>
            <person name="Beszteri B."/>
            <person name="Gruber A."/>
            <person name="Heijde M."/>
            <person name="Katinka M."/>
            <person name="Mock T."/>
            <person name="Valentin K."/>
            <person name="Verret F."/>
            <person name="Berges J.A."/>
            <person name="Brownlee C."/>
            <person name="Cadoret J.P."/>
            <person name="Chiovitti A."/>
            <person name="Choi C.J."/>
            <person name="Coesel S."/>
            <person name="De Martino A."/>
            <person name="Detter J.C."/>
            <person name="Durkin C."/>
            <person name="Falciatore A."/>
            <person name="Fournet J."/>
            <person name="Haruta M."/>
            <person name="Huysman M.J."/>
            <person name="Jenkins B.D."/>
            <person name="Jiroutova K."/>
            <person name="Jorgensen R.E."/>
            <person name="Joubert Y."/>
            <person name="Kaplan A."/>
            <person name="Kroger N."/>
            <person name="Kroth P.G."/>
            <person name="La Roche J."/>
            <person name="Lindquist E."/>
            <person name="Lommer M."/>
            <person name="Martin-Jezequel V."/>
            <person name="Lopez P.J."/>
            <person name="Lucas S."/>
            <person name="Mangogna M."/>
            <person name="McGinnis K."/>
            <person name="Medlin L.K."/>
            <person name="Montsant A."/>
            <person name="Oudot-Le Secq M.P."/>
            <person name="Napoli C."/>
            <person name="Obornik M."/>
            <person name="Parker M.S."/>
            <person name="Petit J.L."/>
            <person name="Porcel B.M."/>
            <person name="Poulsen N."/>
            <person name="Robison M."/>
            <person name="Rychlewski L."/>
            <person name="Rynearson T.A."/>
            <person name="Schmutz J."/>
            <person name="Shapiro H."/>
            <person name="Siaut M."/>
            <person name="Stanley M."/>
            <person name="Sussman M.R."/>
            <person name="Taylor A.R."/>
            <person name="Vardi A."/>
            <person name="von Dassow P."/>
            <person name="Vyverman W."/>
            <person name="Willis A."/>
            <person name="Wyrwicz L.S."/>
            <person name="Rokhsar D.S."/>
            <person name="Weissenbach J."/>
            <person name="Armbrust E.V."/>
            <person name="Green B.R."/>
            <person name="Van de Peer Y."/>
            <person name="Grigoriev I.V."/>
        </authorList>
    </citation>
    <scope>NUCLEOTIDE SEQUENCE [LARGE SCALE GENOMIC DNA]</scope>
    <source>
        <strain evidence="10 11">CCMP1335</strain>
    </source>
</reference>
<dbReference type="Pfam" id="PF00638">
    <property type="entry name" value="Ran_BP1"/>
    <property type="match status" value="1"/>
</dbReference>
<dbReference type="PROSITE" id="PS50196">
    <property type="entry name" value="RANBD1"/>
    <property type="match status" value="1"/>
</dbReference>
<dbReference type="GO" id="GO:0005643">
    <property type="term" value="C:nuclear pore"/>
    <property type="evidence" value="ECO:0007669"/>
    <property type="project" value="UniProtKB-SubCell"/>
</dbReference>
<evidence type="ECO:0000256" key="1">
    <source>
        <dbReference type="ARBA" id="ARBA00004567"/>
    </source>
</evidence>
<evidence type="ECO:0000313" key="11">
    <source>
        <dbReference type="Proteomes" id="UP000001449"/>
    </source>
</evidence>
<dbReference type="SUPFAM" id="SSF50729">
    <property type="entry name" value="PH domain-like"/>
    <property type="match status" value="1"/>
</dbReference>
<dbReference type="GO" id="GO:0051028">
    <property type="term" value="P:mRNA transport"/>
    <property type="evidence" value="ECO:0007669"/>
    <property type="project" value="UniProtKB-KW"/>
</dbReference>
<feature type="compositionally biased region" description="Polar residues" evidence="8">
    <location>
        <begin position="136"/>
        <end position="148"/>
    </location>
</feature>
<reference evidence="10 11" key="1">
    <citation type="journal article" date="2004" name="Science">
        <title>The genome of the diatom Thalassiosira pseudonana: ecology, evolution, and metabolism.</title>
        <authorList>
            <person name="Armbrust E.V."/>
            <person name="Berges J.A."/>
            <person name="Bowler C."/>
            <person name="Green B.R."/>
            <person name="Martinez D."/>
            <person name="Putnam N.H."/>
            <person name="Zhou S."/>
            <person name="Allen A.E."/>
            <person name="Apt K.E."/>
            <person name="Bechner M."/>
            <person name="Brzezinski M.A."/>
            <person name="Chaal B.K."/>
            <person name="Chiovitti A."/>
            <person name="Davis A.K."/>
            <person name="Demarest M.S."/>
            <person name="Detter J.C."/>
            <person name="Glavina T."/>
            <person name="Goodstein D."/>
            <person name="Hadi M.Z."/>
            <person name="Hellsten U."/>
            <person name="Hildebrand M."/>
            <person name="Jenkins B.D."/>
            <person name="Jurka J."/>
            <person name="Kapitonov V.V."/>
            <person name="Kroger N."/>
            <person name="Lau W.W."/>
            <person name="Lane T.W."/>
            <person name="Larimer F.W."/>
            <person name="Lippmeier J.C."/>
            <person name="Lucas S."/>
            <person name="Medina M."/>
            <person name="Montsant A."/>
            <person name="Obornik M."/>
            <person name="Parker M.S."/>
            <person name="Palenik B."/>
            <person name="Pazour G.J."/>
            <person name="Richardson P.M."/>
            <person name="Rynearson T.A."/>
            <person name="Saito M.A."/>
            <person name="Schwartz D.C."/>
            <person name="Thamatrakoln K."/>
            <person name="Valentin K."/>
            <person name="Vardi A."/>
            <person name="Wilkerson F.P."/>
            <person name="Rokhsar D.S."/>
        </authorList>
    </citation>
    <scope>NUCLEOTIDE SEQUENCE [LARGE SCALE GENOMIC DNA]</scope>
    <source>
        <strain evidence="10 11">CCMP1335</strain>
    </source>
</reference>
<dbReference type="RefSeq" id="XP_002286648.1">
    <property type="nucleotide sequence ID" value="XM_002286612.1"/>
</dbReference>
<feature type="compositionally biased region" description="Polar residues" evidence="8">
    <location>
        <begin position="181"/>
        <end position="197"/>
    </location>
</feature>
<dbReference type="InterPro" id="IPR053074">
    <property type="entry name" value="NPC_Nucleoporin"/>
</dbReference>
<dbReference type="eggNOG" id="ENOG502S652">
    <property type="taxonomic scope" value="Eukaryota"/>
</dbReference>
<dbReference type="Pfam" id="PF08911">
    <property type="entry name" value="NUP50"/>
    <property type="match status" value="1"/>
</dbReference>
<comment type="subcellular location">
    <subcellularLocation>
        <location evidence="1">Nucleus</location>
        <location evidence="1">Nuclear pore complex</location>
    </subcellularLocation>
</comment>
<keyword evidence="4" id="KW-0653">Protein transport</keyword>
<feature type="region of interest" description="Disordered" evidence="8">
    <location>
        <begin position="1"/>
        <end position="22"/>
    </location>
</feature>
<feature type="compositionally biased region" description="Low complexity" evidence="8">
    <location>
        <begin position="274"/>
        <end position="302"/>
    </location>
</feature>
<keyword evidence="3" id="KW-0509">mRNA transport</keyword>
<sequence length="497" mass="52132">MKVKRTAENQIAKDNYDDDRHASGEDLLFASCNVQPGRGMERADPDVIGRRKILKVSRRKFGGGEAQAASTAPVPSTQPSTKPTNPFAGASFGQPSQPTATSTLPYKSDGEPPSKPNPFANVAFASSTPAAKPTFSFGSSAAPAQSTISAPKPAAASFSFGSTASSKPSPSPSNLSFSAAGTTQTVSLTTPKASSQKSTRDKARDLNKDFLQSIVDQWDSGNVAGDYSAIMVNYQQLAEGYDNELDASEGNGPHGDGKHEDGSHGEGGSSYSVGTSTNANSSFSFGSSAPAPSTSSIPFASFGTAAPSPDAPAAGTFSFGSTSSSAAPSTSNNSAPSFSFGNIPPPSSTGSSFDDGAANNDDDPTSNPDDGKIEKVEQEENTEEEILTEVRAKPMKREKSSGEWKKFGSGACRLYRHKTTSKHRLVIRNQIGKVQFNVAVSNKMEFTKEIKDTKKGKLAFVKFMGVMDASEGPVVIVLQVQPEKIDEFHSQLEGLSS</sequence>
<evidence type="ECO:0000256" key="7">
    <source>
        <dbReference type="ARBA" id="ARBA00023242"/>
    </source>
</evidence>
<evidence type="ECO:0000256" key="2">
    <source>
        <dbReference type="ARBA" id="ARBA00022448"/>
    </source>
</evidence>
<dbReference type="Gene3D" id="2.30.29.30">
    <property type="entry name" value="Pleckstrin-homology domain (PH domain)/Phosphotyrosine-binding domain (PTB)"/>
    <property type="match status" value="1"/>
</dbReference>